<evidence type="ECO:0000313" key="2">
    <source>
        <dbReference type="Proteomes" id="UP000663880"/>
    </source>
</evidence>
<dbReference type="OrthoDB" id="415822at2759"/>
<dbReference type="Proteomes" id="UP000663880">
    <property type="component" value="Unassembled WGS sequence"/>
</dbReference>
<keyword evidence="2" id="KW-1185">Reference proteome</keyword>
<gene>
    <name evidence="1" type="ORF">PMACD_LOCUS7011</name>
</gene>
<accession>A0A821S0Y5</accession>
<proteinExistence type="predicted"/>
<evidence type="ECO:0008006" key="3">
    <source>
        <dbReference type="Google" id="ProtNLM"/>
    </source>
</evidence>
<protein>
    <recommendedName>
        <fullName evidence="3">Reverse transcriptase</fullName>
    </recommendedName>
</protein>
<organism evidence="1 2">
    <name type="scientific">Pieris macdunnoughi</name>
    <dbReference type="NCBI Taxonomy" id="345717"/>
    <lineage>
        <taxon>Eukaryota</taxon>
        <taxon>Metazoa</taxon>
        <taxon>Ecdysozoa</taxon>
        <taxon>Arthropoda</taxon>
        <taxon>Hexapoda</taxon>
        <taxon>Insecta</taxon>
        <taxon>Pterygota</taxon>
        <taxon>Neoptera</taxon>
        <taxon>Endopterygota</taxon>
        <taxon>Lepidoptera</taxon>
        <taxon>Glossata</taxon>
        <taxon>Ditrysia</taxon>
        <taxon>Papilionoidea</taxon>
        <taxon>Pieridae</taxon>
        <taxon>Pierinae</taxon>
        <taxon>Pieris</taxon>
    </lineage>
</organism>
<evidence type="ECO:0000313" key="1">
    <source>
        <dbReference type="EMBL" id="CAF4850613.1"/>
    </source>
</evidence>
<name>A0A821S0Y5_9NEOP</name>
<dbReference type="EMBL" id="CAJOBZ010000016">
    <property type="protein sequence ID" value="CAF4850613.1"/>
    <property type="molecule type" value="Genomic_DNA"/>
</dbReference>
<sequence>MIGCCEVHCFLGGSFGEVAQLAMAGTRLVVGRIQALGLRVSLDKTEALLFHGPRMGPPSGAALVVEGVRISVASSMKYLGLVLDGHWNFEPHFKSLEGRLVRAAGALGKLLPNLGGPCQSVRRLYCGIIRSMALYGAPIWDDALIRRTNRMLIRRPQRVIAVRAARCYRTVSFEVACVLAGTPPWEREVELIAALYRAKAEVIFNENVTWGEIAGHMRRHAREILFERWFDDLATPRAGALTIGAIRPVLKDWVNRRWGAVTFRLSQVLSGHGCFGRYLHKVPRRKVHPLCHHCGAPNDTAEHTVAECVTWTRERHDLVSVIGSDLSLPGIILAMLGSEEAWSAMVTFCEHVMLQKEAAERLRERSGDDRRLTGSSRLGLVLEWPGTAGLE</sequence>
<dbReference type="AlphaFoldDB" id="A0A821S0Y5"/>
<comment type="caution">
    <text evidence="1">The sequence shown here is derived from an EMBL/GenBank/DDBJ whole genome shotgun (WGS) entry which is preliminary data.</text>
</comment>
<reference evidence="1" key="1">
    <citation type="submission" date="2021-02" db="EMBL/GenBank/DDBJ databases">
        <authorList>
            <person name="Steward A R."/>
        </authorList>
    </citation>
    <scope>NUCLEOTIDE SEQUENCE</scope>
</reference>